<evidence type="ECO:0000313" key="2">
    <source>
        <dbReference type="EMBL" id="GFP76079.1"/>
    </source>
</evidence>
<reference evidence="2 3" key="1">
    <citation type="submission" date="2020-07" db="EMBL/GenBank/DDBJ databases">
        <title>A new beta-1,3-glucan-decomposing anaerobic bacterium isolated from anoxic soil subjected to biological soil disinfestation.</title>
        <authorList>
            <person name="Ueki A."/>
            <person name="Tonouchi A."/>
        </authorList>
    </citation>
    <scope>NUCLEOTIDE SEQUENCE [LARGE SCALE GENOMIC DNA]</scope>
    <source>
        <strain evidence="2 3">TW1</strain>
    </source>
</reference>
<keyword evidence="1" id="KW-0812">Transmembrane</keyword>
<feature type="transmembrane region" description="Helical" evidence="1">
    <location>
        <begin position="85"/>
        <end position="101"/>
    </location>
</feature>
<evidence type="ECO:0000256" key="1">
    <source>
        <dbReference type="SAM" id="Phobius"/>
    </source>
</evidence>
<dbReference type="AlphaFoldDB" id="A0A6V8SFT6"/>
<keyword evidence="1" id="KW-1133">Transmembrane helix</keyword>
<evidence type="ECO:0000313" key="3">
    <source>
        <dbReference type="Proteomes" id="UP000580568"/>
    </source>
</evidence>
<keyword evidence="3" id="KW-1185">Reference proteome</keyword>
<name>A0A6V8SFT6_9CLOT</name>
<dbReference type="RefSeq" id="WP_183277535.1">
    <property type="nucleotide sequence ID" value="NZ_BLZR01000001.1"/>
</dbReference>
<sequence>MYIDIDNKETTPSFNENLIGVAHIDSRGKIKSNQKICDNTIEHDLTLNESNFKTDKISLIKIPRWLTIPVSIILYLYLFLDHNKIFGSLNLLASFYLMYYLSEKSIRFKKRNFFIKFIIMALITIYMLFFGIGAILSNSLGSTDIKNTNQRPSIEASYNYFYLFA</sequence>
<protein>
    <submittedName>
        <fullName evidence="2">Uncharacterized protein</fullName>
    </submittedName>
</protein>
<accession>A0A6V8SFT6</accession>
<dbReference type="EMBL" id="BLZR01000001">
    <property type="protein sequence ID" value="GFP76079.1"/>
    <property type="molecule type" value="Genomic_DNA"/>
</dbReference>
<dbReference type="Proteomes" id="UP000580568">
    <property type="component" value="Unassembled WGS sequence"/>
</dbReference>
<organism evidence="2 3">
    <name type="scientific">Clostridium fungisolvens</name>
    <dbReference type="NCBI Taxonomy" id="1604897"/>
    <lineage>
        <taxon>Bacteria</taxon>
        <taxon>Bacillati</taxon>
        <taxon>Bacillota</taxon>
        <taxon>Clostridia</taxon>
        <taxon>Eubacteriales</taxon>
        <taxon>Clostridiaceae</taxon>
        <taxon>Clostridium</taxon>
    </lineage>
</organism>
<comment type="caution">
    <text evidence="2">The sequence shown here is derived from an EMBL/GenBank/DDBJ whole genome shotgun (WGS) entry which is preliminary data.</text>
</comment>
<feature type="transmembrane region" description="Helical" evidence="1">
    <location>
        <begin position="113"/>
        <end position="136"/>
    </location>
</feature>
<keyword evidence="1" id="KW-0472">Membrane</keyword>
<proteinExistence type="predicted"/>
<feature type="transmembrane region" description="Helical" evidence="1">
    <location>
        <begin position="62"/>
        <end position="79"/>
    </location>
</feature>
<gene>
    <name evidence="2" type="ORF">bsdtw1_02174</name>
</gene>